<evidence type="ECO:0000259" key="4">
    <source>
        <dbReference type="PROSITE" id="PS50949"/>
    </source>
</evidence>
<keyword evidence="6" id="KW-1185">Reference proteome</keyword>
<dbReference type="SUPFAM" id="SSF46785">
    <property type="entry name" value="Winged helix' DNA-binding domain"/>
    <property type="match status" value="1"/>
</dbReference>
<reference evidence="6" key="1">
    <citation type="submission" date="2020-01" db="EMBL/GenBank/DDBJ databases">
        <title>'Steroidobacter agaridevorans' sp. nov., agar-degrading bacteria isolated from rhizosphere soils.</title>
        <authorList>
            <person name="Ikenaga M."/>
            <person name="Kataoka M."/>
            <person name="Murouchi A."/>
            <person name="Katsuragi S."/>
            <person name="Sakai M."/>
        </authorList>
    </citation>
    <scope>NUCLEOTIDE SEQUENCE [LARGE SCALE GENOMIC DNA]</scope>
    <source>
        <strain evidence="6">YU21-B</strain>
    </source>
</reference>
<dbReference type="EMBL" id="BLJN01000003">
    <property type="protein sequence ID" value="GFE81776.1"/>
    <property type="molecule type" value="Genomic_DNA"/>
</dbReference>
<dbReference type="PANTHER" id="PTHR43537:SF20">
    <property type="entry name" value="HTH-TYPE TRANSCRIPTIONAL REPRESSOR GLAR"/>
    <property type="match status" value="1"/>
</dbReference>
<dbReference type="SMART" id="SM00895">
    <property type="entry name" value="FCD"/>
    <property type="match status" value="1"/>
</dbReference>
<dbReference type="InterPro" id="IPR036390">
    <property type="entry name" value="WH_DNA-bd_sf"/>
</dbReference>
<accession>A0A829YGR3</accession>
<evidence type="ECO:0000256" key="2">
    <source>
        <dbReference type="ARBA" id="ARBA00023125"/>
    </source>
</evidence>
<protein>
    <submittedName>
        <fullName evidence="5">GntR family transcriptional regulator</fullName>
    </submittedName>
</protein>
<dbReference type="GO" id="GO:0003677">
    <property type="term" value="F:DNA binding"/>
    <property type="evidence" value="ECO:0007669"/>
    <property type="project" value="UniProtKB-KW"/>
</dbReference>
<dbReference type="SUPFAM" id="SSF48008">
    <property type="entry name" value="GntR ligand-binding domain-like"/>
    <property type="match status" value="1"/>
</dbReference>
<keyword evidence="3" id="KW-0804">Transcription</keyword>
<feature type="domain" description="HTH gntR-type" evidence="4">
    <location>
        <begin position="14"/>
        <end position="81"/>
    </location>
</feature>
<dbReference type="InterPro" id="IPR036388">
    <property type="entry name" value="WH-like_DNA-bd_sf"/>
</dbReference>
<comment type="caution">
    <text evidence="5">The sequence shown here is derived from an EMBL/GenBank/DDBJ whole genome shotgun (WGS) entry which is preliminary data.</text>
</comment>
<evidence type="ECO:0000256" key="1">
    <source>
        <dbReference type="ARBA" id="ARBA00023015"/>
    </source>
</evidence>
<dbReference type="PROSITE" id="PS50949">
    <property type="entry name" value="HTH_GNTR"/>
    <property type="match status" value="1"/>
</dbReference>
<evidence type="ECO:0000256" key="3">
    <source>
        <dbReference type="ARBA" id="ARBA00023163"/>
    </source>
</evidence>
<dbReference type="Gene3D" id="1.20.120.530">
    <property type="entry name" value="GntR ligand-binding domain-like"/>
    <property type="match status" value="1"/>
</dbReference>
<dbReference type="Gene3D" id="1.10.10.10">
    <property type="entry name" value="Winged helix-like DNA-binding domain superfamily/Winged helix DNA-binding domain"/>
    <property type="match status" value="1"/>
</dbReference>
<dbReference type="Proteomes" id="UP000445000">
    <property type="component" value="Unassembled WGS sequence"/>
</dbReference>
<proteinExistence type="predicted"/>
<dbReference type="Pfam" id="PF00392">
    <property type="entry name" value="GntR"/>
    <property type="match status" value="1"/>
</dbReference>
<dbReference type="InterPro" id="IPR000524">
    <property type="entry name" value="Tscrpt_reg_HTH_GntR"/>
</dbReference>
<keyword evidence="2" id="KW-0238">DNA-binding</keyword>
<keyword evidence="1" id="KW-0805">Transcription regulation</keyword>
<gene>
    <name evidence="5" type="ORF">GCM10011487_37760</name>
</gene>
<evidence type="ECO:0000313" key="6">
    <source>
        <dbReference type="Proteomes" id="UP000445000"/>
    </source>
</evidence>
<name>A0A829YGR3_9GAMM</name>
<dbReference type="InterPro" id="IPR008920">
    <property type="entry name" value="TF_FadR/GntR_C"/>
</dbReference>
<dbReference type="InterPro" id="IPR011711">
    <property type="entry name" value="GntR_C"/>
</dbReference>
<dbReference type="RefSeq" id="WP_161813388.1">
    <property type="nucleotide sequence ID" value="NZ_BLJN01000003.1"/>
</dbReference>
<dbReference type="SMART" id="SM00345">
    <property type="entry name" value="HTH_GNTR"/>
    <property type="match status" value="1"/>
</dbReference>
<evidence type="ECO:0000313" key="5">
    <source>
        <dbReference type="EMBL" id="GFE81776.1"/>
    </source>
</evidence>
<organism evidence="5 6">
    <name type="scientific">Steroidobacter agaridevorans</name>
    <dbReference type="NCBI Taxonomy" id="2695856"/>
    <lineage>
        <taxon>Bacteria</taxon>
        <taxon>Pseudomonadati</taxon>
        <taxon>Pseudomonadota</taxon>
        <taxon>Gammaproteobacteria</taxon>
        <taxon>Steroidobacterales</taxon>
        <taxon>Steroidobacteraceae</taxon>
        <taxon>Steroidobacter</taxon>
    </lineage>
</organism>
<dbReference type="PANTHER" id="PTHR43537">
    <property type="entry name" value="TRANSCRIPTIONAL REGULATOR, GNTR FAMILY"/>
    <property type="match status" value="1"/>
</dbReference>
<dbReference type="AlphaFoldDB" id="A0A829YGR3"/>
<dbReference type="Pfam" id="PF07729">
    <property type="entry name" value="FCD"/>
    <property type="match status" value="1"/>
</dbReference>
<sequence length="249" mass="28322">MKSETDNDNTTVAKTIADQTYQHIRRDIISGALPPGTKLAMEMLTKRYDVGLSPLREALVKLTGDALAVAEGQRGFWVSQISLDELQDTMNTRLLIETQALSLAIEKGGPEWERAVNQAYEELSSLEDHLKESDAATFTRWESANRRFHEALVSACGSKWLIRLRSMLHYHSERYRMISLAEASVERDVHDEHEAIVEAVLGRKTLRACRLTELHLQRTTDVVRAALERRDEELLSKHKKRSRAGKSRS</sequence>
<dbReference type="GO" id="GO:0003700">
    <property type="term" value="F:DNA-binding transcription factor activity"/>
    <property type="evidence" value="ECO:0007669"/>
    <property type="project" value="InterPro"/>
</dbReference>